<dbReference type="Pfam" id="PF04134">
    <property type="entry name" value="DCC1-like"/>
    <property type="match status" value="1"/>
</dbReference>
<keyword evidence="3" id="KW-1185">Reference proteome</keyword>
<keyword evidence="1" id="KW-1133">Transmembrane helix</keyword>
<proteinExistence type="predicted"/>
<dbReference type="AlphaFoldDB" id="A0A549TDN0"/>
<dbReference type="InterPro" id="IPR007263">
    <property type="entry name" value="DCC1-like"/>
</dbReference>
<name>A0A549TDN0_9HYPH</name>
<dbReference type="PANTHER" id="PTHR33639:SF2">
    <property type="entry name" value="DUF393 DOMAIN-CONTAINING PROTEIN"/>
    <property type="match status" value="1"/>
</dbReference>
<reference evidence="2 3" key="1">
    <citation type="submission" date="2019-07" db="EMBL/GenBank/DDBJ databases">
        <title>Ln-dependent methylotrophs.</title>
        <authorList>
            <person name="Tani A."/>
        </authorList>
    </citation>
    <scope>NUCLEOTIDE SEQUENCE [LARGE SCALE GENOMIC DNA]</scope>
    <source>
        <strain evidence="2 3">SM12</strain>
    </source>
</reference>
<dbReference type="GO" id="GO:0015035">
    <property type="term" value="F:protein-disulfide reductase activity"/>
    <property type="evidence" value="ECO:0007669"/>
    <property type="project" value="InterPro"/>
</dbReference>
<keyword evidence="1" id="KW-0472">Membrane</keyword>
<comment type="caution">
    <text evidence="2">The sequence shown here is derived from an EMBL/GenBank/DDBJ whole genome shotgun (WGS) entry which is preliminary data.</text>
</comment>
<evidence type="ECO:0000256" key="1">
    <source>
        <dbReference type="SAM" id="Phobius"/>
    </source>
</evidence>
<protein>
    <submittedName>
        <fullName evidence="2">Thiol-disulfide oxidoreductase DCC family protein</fullName>
    </submittedName>
</protein>
<sequence>MPDTPARNTIATPVIVFDGDCVLCSASARFVLRHDYGKRFRLAAMQSPAGAALCRPHGIDPDNPQTILLVQGDDVLRDSRAILAIAAGLGFPWSLLCCLHLVPRGLRDRVYRLVARNRYRLFGRRENCFVASPEDRERIF</sequence>
<dbReference type="PANTHER" id="PTHR33639">
    <property type="entry name" value="THIOL-DISULFIDE OXIDOREDUCTASE DCC"/>
    <property type="match status" value="1"/>
</dbReference>
<evidence type="ECO:0000313" key="2">
    <source>
        <dbReference type="EMBL" id="TRL40145.1"/>
    </source>
</evidence>
<keyword evidence="1" id="KW-0812">Transmembrane</keyword>
<evidence type="ECO:0000313" key="3">
    <source>
        <dbReference type="Proteomes" id="UP000316801"/>
    </source>
</evidence>
<dbReference type="EMBL" id="VJMG01000016">
    <property type="protein sequence ID" value="TRL40145.1"/>
    <property type="molecule type" value="Genomic_DNA"/>
</dbReference>
<gene>
    <name evidence="2" type="ORF">FNA46_07335</name>
</gene>
<feature type="transmembrane region" description="Helical" evidence="1">
    <location>
        <begin position="81"/>
        <end position="102"/>
    </location>
</feature>
<dbReference type="InterPro" id="IPR052927">
    <property type="entry name" value="DCC_oxidoreductase"/>
</dbReference>
<dbReference type="Proteomes" id="UP000316801">
    <property type="component" value="Unassembled WGS sequence"/>
</dbReference>
<accession>A0A549TDN0</accession>
<organism evidence="2 3">
    <name type="scientific">Rhizobium straminoryzae</name>
    <dbReference type="NCBI Taxonomy" id="1387186"/>
    <lineage>
        <taxon>Bacteria</taxon>
        <taxon>Pseudomonadati</taxon>
        <taxon>Pseudomonadota</taxon>
        <taxon>Alphaproteobacteria</taxon>
        <taxon>Hyphomicrobiales</taxon>
        <taxon>Rhizobiaceae</taxon>
        <taxon>Rhizobium/Agrobacterium group</taxon>
        <taxon>Rhizobium</taxon>
    </lineage>
</organism>